<evidence type="ECO:0000256" key="1">
    <source>
        <dbReference type="SAM" id="Phobius"/>
    </source>
</evidence>
<keyword evidence="1" id="KW-0472">Membrane</keyword>
<name>A0A6J5RK51_9CAUD</name>
<gene>
    <name evidence="2" type="ORF">UFOVP1264_32</name>
</gene>
<protein>
    <submittedName>
        <fullName evidence="2">Uncharacterized protein</fullName>
    </submittedName>
</protein>
<reference evidence="2" key="1">
    <citation type="submission" date="2020-05" db="EMBL/GenBank/DDBJ databases">
        <authorList>
            <person name="Chiriac C."/>
            <person name="Salcher M."/>
            <person name="Ghai R."/>
            <person name="Kavagutti S V."/>
        </authorList>
    </citation>
    <scope>NUCLEOTIDE SEQUENCE</scope>
</reference>
<accession>A0A6J5RK51</accession>
<feature type="transmembrane region" description="Helical" evidence="1">
    <location>
        <begin position="20"/>
        <end position="46"/>
    </location>
</feature>
<proteinExistence type="predicted"/>
<keyword evidence="1" id="KW-0812">Transmembrane</keyword>
<sequence>MVRKTLPLAHANLRCGFHEMAIDTLLTAGQVAGALIAILTLGGILVKWGIVKPIKTYIDTMTYAIQPHANGGNSLPDAIKTLERVEKKLDDHINTQH</sequence>
<organism evidence="2">
    <name type="scientific">uncultured Caudovirales phage</name>
    <dbReference type="NCBI Taxonomy" id="2100421"/>
    <lineage>
        <taxon>Viruses</taxon>
        <taxon>Duplodnaviria</taxon>
        <taxon>Heunggongvirae</taxon>
        <taxon>Uroviricota</taxon>
        <taxon>Caudoviricetes</taxon>
        <taxon>Peduoviridae</taxon>
        <taxon>Maltschvirus</taxon>
        <taxon>Maltschvirus maltsch</taxon>
    </lineage>
</organism>
<keyword evidence="1" id="KW-1133">Transmembrane helix</keyword>
<dbReference type="EMBL" id="LR797213">
    <property type="protein sequence ID" value="CAB4194577.1"/>
    <property type="molecule type" value="Genomic_DNA"/>
</dbReference>
<evidence type="ECO:0000313" key="2">
    <source>
        <dbReference type="EMBL" id="CAB4194577.1"/>
    </source>
</evidence>